<organism evidence="1 2">
    <name type="scientific">Spiromyces aspiralis</name>
    <dbReference type="NCBI Taxonomy" id="68401"/>
    <lineage>
        <taxon>Eukaryota</taxon>
        <taxon>Fungi</taxon>
        <taxon>Fungi incertae sedis</taxon>
        <taxon>Zoopagomycota</taxon>
        <taxon>Kickxellomycotina</taxon>
        <taxon>Kickxellomycetes</taxon>
        <taxon>Kickxellales</taxon>
        <taxon>Kickxellaceae</taxon>
        <taxon>Spiromyces</taxon>
    </lineage>
</organism>
<evidence type="ECO:0000313" key="2">
    <source>
        <dbReference type="Proteomes" id="UP001145114"/>
    </source>
</evidence>
<name>A0ACC1HD15_9FUNG</name>
<proteinExistence type="predicted"/>
<feature type="non-terminal residue" evidence="1">
    <location>
        <position position="1"/>
    </location>
</feature>
<gene>
    <name evidence="1" type="ORF">EV182_005653</name>
</gene>
<dbReference type="EMBL" id="JAMZIH010007221">
    <property type="protein sequence ID" value="KAJ1673226.1"/>
    <property type="molecule type" value="Genomic_DNA"/>
</dbReference>
<comment type="caution">
    <text evidence="1">The sequence shown here is derived from an EMBL/GenBank/DDBJ whole genome shotgun (WGS) entry which is preliminary data.</text>
</comment>
<evidence type="ECO:0000313" key="1">
    <source>
        <dbReference type="EMBL" id="KAJ1673226.1"/>
    </source>
</evidence>
<sequence length="314" mass="34358">QPLVTADGASNSSSCRDYQMGTAKPSGRITTAIHESEGTPTPTALHSQNIRCRLPSVIISGPPSSPLASSSIAAGSATTPPNAERRGLVTATSAYLPIVHQQQHLHRRRNHRRDNRDGEGEDGSSGDNNSVSDGGSSSSSSSTEEYSSDEFTDTSLSGSDSDDMVARRHRDEETKAHSNKCRRRAAHRFWHRVMDDFPLKSNGRSIYTFQARSDELPADFEMGKNRTDFSQCPMTFMKGVLDSAGRQYISPAYVGALPQLWLPAPKAKKQKRRRRQIRHYHHSHRRNVVGGNNAPTLGTGNGHNCGGMPPEVLL</sequence>
<protein>
    <submittedName>
        <fullName evidence="1">Uncharacterized protein</fullName>
    </submittedName>
</protein>
<accession>A0ACC1HD15</accession>
<keyword evidence="2" id="KW-1185">Reference proteome</keyword>
<reference evidence="1" key="1">
    <citation type="submission" date="2022-06" db="EMBL/GenBank/DDBJ databases">
        <title>Phylogenomic reconstructions and comparative analyses of Kickxellomycotina fungi.</title>
        <authorList>
            <person name="Reynolds N.K."/>
            <person name="Stajich J.E."/>
            <person name="Barry K."/>
            <person name="Grigoriev I.V."/>
            <person name="Crous P."/>
            <person name="Smith M.E."/>
        </authorList>
    </citation>
    <scope>NUCLEOTIDE SEQUENCE</scope>
    <source>
        <strain evidence="1">RSA 2271</strain>
    </source>
</reference>
<dbReference type="Proteomes" id="UP001145114">
    <property type="component" value="Unassembled WGS sequence"/>
</dbReference>